<feature type="compositionally biased region" description="Basic and acidic residues" evidence="1">
    <location>
        <begin position="39"/>
        <end position="48"/>
    </location>
</feature>
<dbReference type="Proteomes" id="UP000318720">
    <property type="component" value="Unassembled WGS sequence"/>
</dbReference>
<gene>
    <name evidence="2" type="ORF">Sipo8835_46980</name>
</gene>
<evidence type="ECO:0000256" key="1">
    <source>
        <dbReference type="SAM" id="MobiDB-lite"/>
    </source>
</evidence>
<proteinExistence type="predicted"/>
<name>A0AAE9AVC5_9ACTN</name>
<dbReference type="EMBL" id="SPAZ01000376">
    <property type="protein sequence ID" value="TQE14801.1"/>
    <property type="molecule type" value="Genomic_DNA"/>
</dbReference>
<reference evidence="2 3" key="1">
    <citation type="submission" date="2019-03" db="EMBL/GenBank/DDBJ databases">
        <title>Comparative genomic analyses of the sweetpotato soil rot pathogen, Streptomyces ipomoeae.</title>
        <authorList>
            <person name="Ruschel Soares N."/>
            <person name="Badger J.H."/>
            <person name="Huguet-Tapia J.C."/>
            <person name="Clark C.A."/>
            <person name="Pettis G.S."/>
        </authorList>
    </citation>
    <scope>NUCLEOTIDE SEQUENCE [LARGE SCALE GENOMIC DNA]</scope>
    <source>
        <strain evidence="2 3">88-35</strain>
    </source>
</reference>
<organism evidence="2 3">
    <name type="scientific">Streptomyces ipomoeae</name>
    <dbReference type="NCBI Taxonomy" id="103232"/>
    <lineage>
        <taxon>Bacteria</taxon>
        <taxon>Bacillati</taxon>
        <taxon>Actinomycetota</taxon>
        <taxon>Actinomycetes</taxon>
        <taxon>Kitasatosporales</taxon>
        <taxon>Streptomycetaceae</taxon>
        <taxon>Streptomyces</taxon>
    </lineage>
</organism>
<evidence type="ECO:0000313" key="3">
    <source>
        <dbReference type="Proteomes" id="UP000318720"/>
    </source>
</evidence>
<evidence type="ECO:0000313" key="2">
    <source>
        <dbReference type="EMBL" id="TQE14801.1"/>
    </source>
</evidence>
<accession>A0AAE9AVC5</accession>
<feature type="region of interest" description="Disordered" evidence="1">
    <location>
        <begin position="1"/>
        <end position="61"/>
    </location>
</feature>
<feature type="compositionally biased region" description="Low complexity" evidence="1">
    <location>
        <begin position="11"/>
        <end position="22"/>
    </location>
</feature>
<dbReference type="AlphaFoldDB" id="A0AAE9AVC5"/>
<comment type="caution">
    <text evidence="2">The sequence shown here is derived from an EMBL/GenBank/DDBJ whole genome shotgun (WGS) entry which is preliminary data.</text>
</comment>
<protein>
    <submittedName>
        <fullName evidence="2">Uncharacterized protein</fullName>
    </submittedName>
</protein>
<sequence length="61" mass="6578">MPRQSTHRNCSSSHGLLGSGSHAEPGAASTAVRFNVQHSDARDHRPEFGPRFGLTRPASRP</sequence>